<name>A0AAE3GWW1_9CYAN</name>
<dbReference type="PROSITE" id="PS51257">
    <property type="entry name" value="PROKAR_LIPOPROTEIN"/>
    <property type="match status" value="1"/>
</dbReference>
<dbReference type="AlphaFoldDB" id="A0AAE3GWW1"/>
<dbReference type="RefSeq" id="WP_254014828.1">
    <property type="nucleotide sequence ID" value="NZ_JAMZMM010000478.1"/>
</dbReference>
<keyword evidence="1" id="KW-0732">Signal</keyword>
<dbReference type="EMBL" id="JAMZMM010000478">
    <property type="protein sequence ID" value="MCP2732100.1"/>
    <property type="molecule type" value="Genomic_DNA"/>
</dbReference>
<gene>
    <name evidence="2" type="ORF">NJ959_27095</name>
</gene>
<evidence type="ECO:0000256" key="1">
    <source>
        <dbReference type="SAM" id="SignalP"/>
    </source>
</evidence>
<feature type="chain" id="PRO_5042063888" description="DUF1574 domain-containing protein" evidence="1">
    <location>
        <begin position="20"/>
        <end position="473"/>
    </location>
</feature>
<protein>
    <recommendedName>
        <fullName evidence="4">DUF1574 domain-containing protein</fullName>
    </recommendedName>
</protein>
<proteinExistence type="predicted"/>
<comment type="caution">
    <text evidence="2">The sequence shown here is derived from an EMBL/GenBank/DDBJ whole genome shotgun (WGS) entry which is preliminary data.</text>
</comment>
<reference evidence="2" key="1">
    <citation type="submission" date="2022-06" db="EMBL/GenBank/DDBJ databases">
        <title>New cyanobacteria of genus Symplocastrum in benthos of Lake Baikal.</title>
        <authorList>
            <person name="Sorokovikova E."/>
            <person name="Tikhonova I."/>
            <person name="Krasnopeev A."/>
            <person name="Evseev P."/>
            <person name="Gladkikh A."/>
            <person name="Belykh O."/>
        </authorList>
    </citation>
    <scope>NUCLEOTIDE SEQUENCE</scope>
    <source>
        <strain evidence="2">BBK-W-15</strain>
    </source>
</reference>
<evidence type="ECO:0000313" key="2">
    <source>
        <dbReference type="EMBL" id="MCP2732100.1"/>
    </source>
</evidence>
<organism evidence="2 3">
    <name type="scientific">Limnofasciculus baicalensis BBK-W-15</name>
    <dbReference type="NCBI Taxonomy" id="2699891"/>
    <lineage>
        <taxon>Bacteria</taxon>
        <taxon>Bacillati</taxon>
        <taxon>Cyanobacteriota</taxon>
        <taxon>Cyanophyceae</taxon>
        <taxon>Coleofasciculales</taxon>
        <taxon>Coleofasciculaceae</taxon>
        <taxon>Limnofasciculus</taxon>
        <taxon>Limnofasciculus baicalensis</taxon>
    </lineage>
</organism>
<sequence>MYKLSQIRQLSSLARFSSAATLVLVTLTSSCTPISTHLTAQSSQTSSKCTPIDPFTKAIGKATNTATLTQSAKSPADWDLVVVGWLEAIAAMESVPVDNPKRAFAQKKVAEYYRNLNIARQKAKNNTPSLSFSSFNNPIFEEQILLYLSYIAAVGTPDILIVGSSRALVGIDPQQLQQALAKQGKGNLKVFNFSVNGATAQFVDFQLRQLLTPEELPQLIIWADGVRAFNSGRGDRTFTSLTKSPGYQEIIAGNRPELPEGESITIDPCEDISGSSISGKENLVAGDNSVAGKMPALRMIKLEGGDGESDSGLLMAKKNNSYSGTAIDANGFLPLDNKFDPKIYYQRNPRVSGSYDADYEPFSFSGEQAVALDRVKAFASEKQIPLVIVNLPLNKDYLDSVRLAREEQFRQLLERQSASGEFVFINLVQEWKNQNQYFTDPSHLNRYGAAAVANFLATKSSIPWPRVKVSKLS</sequence>
<evidence type="ECO:0008006" key="4">
    <source>
        <dbReference type="Google" id="ProtNLM"/>
    </source>
</evidence>
<accession>A0AAE3GWW1</accession>
<evidence type="ECO:0000313" key="3">
    <source>
        <dbReference type="Proteomes" id="UP001204953"/>
    </source>
</evidence>
<keyword evidence="3" id="KW-1185">Reference proteome</keyword>
<feature type="signal peptide" evidence="1">
    <location>
        <begin position="1"/>
        <end position="19"/>
    </location>
</feature>
<dbReference type="Proteomes" id="UP001204953">
    <property type="component" value="Unassembled WGS sequence"/>
</dbReference>
<dbReference type="SUPFAM" id="SSF52266">
    <property type="entry name" value="SGNH hydrolase"/>
    <property type="match status" value="1"/>
</dbReference>